<keyword evidence="8" id="KW-0812">Transmembrane</keyword>
<dbReference type="InterPro" id="IPR036890">
    <property type="entry name" value="HATPase_C_sf"/>
</dbReference>
<evidence type="ECO:0000256" key="3">
    <source>
        <dbReference type="ARBA" id="ARBA00022679"/>
    </source>
</evidence>
<dbReference type="PROSITE" id="PS50005">
    <property type="entry name" value="TPR"/>
    <property type="match status" value="1"/>
</dbReference>
<dbReference type="Gene3D" id="3.30.565.10">
    <property type="entry name" value="Histidine kinase-like ATPase, C-terminal domain"/>
    <property type="match status" value="1"/>
</dbReference>
<evidence type="ECO:0000313" key="9">
    <source>
        <dbReference type="EMBL" id="SHM10054.1"/>
    </source>
</evidence>
<evidence type="ECO:0000256" key="2">
    <source>
        <dbReference type="ARBA" id="ARBA00012438"/>
    </source>
</evidence>
<dbReference type="SUPFAM" id="SSF48452">
    <property type="entry name" value="TPR-like"/>
    <property type="match status" value="1"/>
</dbReference>
<evidence type="ECO:0000256" key="1">
    <source>
        <dbReference type="ARBA" id="ARBA00000085"/>
    </source>
</evidence>
<evidence type="ECO:0000313" key="10">
    <source>
        <dbReference type="Proteomes" id="UP000184028"/>
    </source>
</evidence>
<dbReference type="InterPro" id="IPR011990">
    <property type="entry name" value="TPR-like_helical_dom_sf"/>
</dbReference>
<organism evidence="9 10">
    <name type="scientific">Flavobacterium chilense</name>
    <dbReference type="NCBI Taxonomy" id="946677"/>
    <lineage>
        <taxon>Bacteria</taxon>
        <taxon>Pseudomonadati</taxon>
        <taxon>Bacteroidota</taxon>
        <taxon>Flavobacteriia</taxon>
        <taxon>Flavobacteriales</taxon>
        <taxon>Flavobacteriaceae</taxon>
        <taxon>Flavobacterium</taxon>
    </lineage>
</organism>
<feature type="transmembrane region" description="Helical" evidence="8">
    <location>
        <begin position="367"/>
        <end position="388"/>
    </location>
</feature>
<reference evidence="10" key="1">
    <citation type="submission" date="2016-11" db="EMBL/GenBank/DDBJ databases">
        <authorList>
            <person name="Varghese N."/>
            <person name="Submissions S."/>
        </authorList>
    </citation>
    <scope>NUCLEOTIDE SEQUENCE [LARGE SCALE GENOMIC DNA]</scope>
    <source>
        <strain evidence="10">DSM 24724</strain>
    </source>
</reference>
<keyword evidence="7" id="KW-0175">Coiled coil</keyword>
<dbReference type="EC" id="2.7.13.3" evidence="2"/>
<feature type="coiled-coil region" evidence="7">
    <location>
        <begin position="336"/>
        <end position="363"/>
    </location>
</feature>
<name>A0A1M7G111_9FLAO</name>
<dbReference type="GO" id="GO:0000160">
    <property type="term" value="P:phosphorelay signal transduction system"/>
    <property type="evidence" value="ECO:0007669"/>
    <property type="project" value="UniProtKB-KW"/>
</dbReference>
<evidence type="ECO:0000256" key="8">
    <source>
        <dbReference type="SAM" id="Phobius"/>
    </source>
</evidence>
<dbReference type="InterPro" id="IPR050482">
    <property type="entry name" value="Sensor_HK_TwoCompSys"/>
</dbReference>
<protein>
    <recommendedName>
        <fullName evidence="2">histidine kinase</fullName>
        <ecNumber evidence="2">2.7.13.3</ecNumber>
    </recommendedName>
</protein>
<dbReference type="AlphaFoldDB" id="A0A1M7G111"/>
<proteinExistence type="predicted"/>
<dbReference type="PANTHER" id="PTHR24421:SF10">
    <property type="entry name" value="NITRATE_NITRITE SENSOR PROTEIN NARQ"/>
    <property type="match status" value="1"/>
</dbReference>
<sequence length="590" mass="68445">MKRPLYFFHNKVLLKYLIILLLLLLGSALFLFNFYKSENLLKKDKKDASYEINRLTDIGDVFYDHFQYDSAFYYYNKAQLICDPKINSTEYVYTLSSIAELQQEQGNYIASEATVTETLPYLKYIKDPKYSWNIYNTQGINYTNNEDYNNAIRYFRKAIQLKVSSWRKSMSLNNLAVAYIHQKEYKKAQQLLEILASQKNISKFDAENNIEYAYTIDNLGYCYYKLGDSRALNSFNEGLKIRAQLKSTDGLTANYIHLSFFFQKNNPVLAKDYALKGYETARKIKSVSGQINTLNLVIKSSEGNVLKKHILRYIHLIDSSDNARKKTKNQFADIKYAFNKDKEENLQLRAQKAQNELKLERQTTQTIICYIIIACIIILITSLCFYLISKSEKEKKEAVYKSEIRISKKLHDELANDVYQTLTLAKNKDLGVNENKEQLLNNLQIIYSRTRNISKENSEIPTNENYIIALKDLISGFQTQNNTTILNGIESISWNKIDKNKKITIYRIIQELLVNMKKHSEANLVIIAFRKTDKTVIINYTDNGKGIDLTYFAFRSGLQNIEYRILAIKGSVDISSAIGKGFKVFIEFPV</sequence>
<dbReference type="CDD" id="cd16917">
    <property type="entry name" value="HATPase_UhpB-NarQ-NarX-like"/>
    <property type="match status" value="1"/>
</dbReference>
<evidence type="ECO:0000256" key="7">
    <source>
        <dbReference type="SAM" id="Coils"/>
    </source>
</evidence>
<comment type="catalytic activity">
    <reaction evidence="1">
        <text>ATP + protein L-histidine = ADP + protein N-phospho-L-histidine.</text>
        <dbReference type="EC" id="2.7.13.3"/>
    </reaction>
</comment>
<feature type="transmembrane region" description="Helical" evidence="8">
    <location>
        <begin position="12"/>
        <end position="35"/>
    </location>
</feature>
<dbReference type="SUPFAM" id="SSF55874">
    <property type="entry name" value="ATPase domain of HSP90 chaperone/DNA topoisomerase II/histidine kinase"/>
    <property type="match status" value="1"/>
</dbReference>
<keyword evidence="4" id="KW-0418">Kinase</keyword>
<dbReference type="Proteomes" id="UP000184028">
    <property type="component" value="Unassembled WGS sequence"/>
</dbReference>
<dbReference type="GO" id="GO:0004673">
    <property type="term" value="F:protein histidine kinase activity"/>
    <property type="evidence" value="ECO:0007669"/>
    <property type="project" value="UniProtKB-EC"/>
</dbReference>
<dbReference type="Gene3D" id="1.25.40.10">
    <property type="entry name" value="Tetratricopeptide repeat domain"/>
    <property type="match status" value="2"/>
</dbReference>
<gene>
    <name evidence="9" type="ORF">SAMN05444484_1048</name>
</gene>
<keyword evidence="10" id="KW-1185">Reference proteome</keyword>
<feature type="repeat" description="TPR" evidence="6">
    <location>
        <begin position="132"/>
        <end position="165"/>
    </location>
</feature>
<keyword evidence="6" id="KW-0802">TPR repeat</keyword>
<dbReference type="PANTHER" id="PTHR24421">
    <property type="entry name" value="NITRATE/NITRITE SENSOR PROTEIN NARX-RELATED"/>
    <property type="match status" value="1"/>
</dbReference>
<evidence type="ECO:0000256" key="6">
    <source>
        <dbReference type="PROSITE-ProRule" id="PRU00339"/>
    </source>
</evidence>
<keyword evidence="8" id="KW-1133">Transmembrane helix</keyword>
<keyword evidence="8" id="KW-0472">Membrane</keyword>
<keyword evidence="5" id="KW-0902">Two-component regulatory system</keyword>
<dbReference type="STRING" id="946677.SAMN05444484_1048"/>
<dbReference type="RefSeq" id="WP_068845231.1">
    <property type="nucleotide sequence ID" value="NZ_LSYT01000012.1"/>
</dbReference>
<keyword evidence="3" id="KW-0808">Transferase</keyword>
<accession>A0A1M7G111</accession>
<evidence type="ECO:0000256" key="5">
    <source>
        <dbReference type="ARBA" id="ARBA00023012"/>
    </source>
</evidence>
<dbReference type="OrthoDB" id="943406at2"/>
<dbReference type="SMART" id="SM00028">
    <property type="entry name" value="TPR"/>
    <property type="match status" value="4"/>
</dbReference>
<dbReference type="InterPro" id="IPR019734">
    <property type="entry name" value="TPR_rpt"/>
</dbReference>
<evidence type="ECO:0000256" key="4">
    <source>
        <dbReference type="ARBA" id="ARBA00022777"/>
    </source>
</evidence>
<dbReference type="EMBL" id="FRBT01000004">
    <property type="protein sequence ID" value="SHM10054.1"/>
    <property type="molecule type" value="Genomic_DNA"/>
</dbReference>